<dbReference type="PROSITE" id="PS00134">
    <property type="entry name" value="TRYPSIN_HIS"/>
    <property type="match status" value="1"/>
</dbReference>
<dbReference type="PANTHER" id="PTHR24276">
    <property type="entry name" value="POLYSERASE-RELATED"/>
    <property type="match status" value="1"/>
</dbReference>
<feature type="domain" description="Peptidase S1" evidence="5">
    <location>
        <begin position="25"/>
        <end position="275"/>
    </location>
</feature>
<dbReference type="InterPro" id="IPR018114">
    <property type="entry name" value="TRYPSIN_HIS"/>
</dbReference>
<feature type="signal peptide" evidence="4">
    <location>
        <begin position="1"/>
        <end position="18"/>
    </location>
</feature>
<keyword evidence="3 6" id="KW-0645">Protease</keyword>
<comment type="similarity">
    <text evidence="1">Belongs to the peptidase S1 family.</text>
</comment>
<protein>
    <submittedName>
        <fullName evidence="6">Trypsin-like serine protease</fullName>
        <ecNumber evidence="6">3.4.21.-</ecNumber>
    </submittedName>
</protein>
<reference evidence="6" key="1">
    <citation type="submission" date="2021-10" db="EMBL/GenBank/DDBJ databases">
        <title>The diversity and Nitrogen Metabolism of Culturable Nitrate-Utilizing Bacteria Within the Oxygen Minimum Zone of the Changjiang (Yangtze River)Estuary.</title>
        <authorList>
            <person name="Zhang D."/>
            <person name="Zheng J."/>
            <person name="Liu S."/>
            <person name="He W."/>
        </authorList>
    </citation>
    <scope>NUCLEOTIDE SEQUENCE</scope>
    <source>
        <strain evidence="6">FXH-223</strain>
    </source>
</reference>
<dbReference type="RefSeq" id="WP_228234579.1">
    <property type="nucleotide sequence ID" value="NZ_JAJGNA010000023.1"/>
</dbReference>
<dbReference type="Proteomes" id="UP001108027">
    <property type="component" value="Unassembled WGS sequence"/>
</dbReference>
<gene>
    <name evidence="6" type="ORF">LL252_14890</name>
</gene>
<keyword evidence="3 6" id="KW-0378">Hydrolase</keyword>
<dbReference type="EC" id="3.4.21.-" evidence="6"/>
<dbReference type="SMART" id="SM00020">
    <property type="entry name" value="Tryp_SPc"/>
    <property type="match status" value="1"/>
</dbReference>
<dbReference type="SUPFAM" id="SSF50494">
    <property type="entry name" value="Trypsin-like serine proteases"/>
    <property type="match status" value="1"/>
</dbReference>
<keyword evidence="3" id="KW-0720">Serine protease</keyword>
<dbReference type="Pfam" id="PF00089">
    <property type="entry name" value="Trypsin"/>
    <property type="match status" value="1"/>
</dbReference>
<dbReference type="GO" id="GO:0004252">
    <property type="term" value="F:serine-type endopeptidase activity"/>
    <property type="evidence" value="ECO:0007669"/>
    <property type="project" value="InterPro"/>
</dbReference>
<dbReference type="PRINTS" id="PR00722">
    <property type="entry name" value="CHYMOTRYPSIN"/>
</dbReference>
<dbReference type="InterPro" id="IPR050430">
    <property type="entry name" value="Peptidase_S1"/>
</dbReference>
<dbReference type="InterPro" id="IPR033116">
    <property type="entry name" value="TRYPSIN_SER"/>
</dbReference>
<dbReference type="PANTHER" id="PTHR24276:SF91">
    <property type="entry name" value="AT26814P-RELATED"/>
    <property type="match status" value="1"/>
</dbReference>
<evidence type="ECO:0000313" key="7">
    <source>
        <dbReference type="Proteomes" id="UP001108027"/>
    </source>
</evidence>
<evidence type="ECO:0000256" key="2">
    <source>
        <dbReference type="ARBA" id="ARBA00023157"/>
    </source>
</evidence>
<dbReference type="PROSITE" id="PS50240">
    <property type="entry name" value="TRYPSIN_DOM"/>
    <property type="match status" value="1"/>
</dbReference>
<sequence>MKPYWIALLGALCAPAWAQQAQPRIIGGDNARQGQWPWMAQVDVAFRLTQEIGLCGGSQLTPDWVITAGHCVVTDDDQRVAASDIQIRLGSVFLDADTGYTGTALYVPDNFRRNQGREFDNDIALVRINGPAMGERPSLIGSAQFQDLQSRSAAERDEALTALGWGVTQPGGDTPASRLQEVQLDYVPTGTCLNQWGSGNFNTATMVCADERNPLDGQQQDTCIGDSGGPLFIGQDSDPYLVGLTSYGQVNCADELPSVYTNVGSQIGFVEAATADAGDPLVDLALEDTGERLYVAAAGTLSRTLTLANRGQSNNVTGASIAVSDGGDLDVRLDGQSCSLLNNPCYTAPGTLGTTLLNRTDQVALSASYTGLTTPAQATLTLNAGADQEEYRIKNNRQQVTLIFSDQADLAVSARITSSSRDANDQGVAEVQVTVRNLSTVNGADASQVTVTPSLPAGTTIRNSSVPCDTVCQVGSLAADQSTGFTLTLVTGTLQEDDLGLTVAANGGDFPTDNNDTTLPLTYTASTGGGASGGGGGGGGGALGWMGMLLALLVAARYRG</sequence>
<dbReference type="InterPro" id="IPR043504">
    <property type="entry name" value="Peptidase_S1_PA_chymotrypsin"/>
</dbReference>
<organism evidence="6 7">
    <name type="scientific">Alloalcanivorax marinus</name>
    <dbReference type="NCBI Taxonomy" id="1177169"/>
    <lineage>
        <taxon>Bacteria</taxon>
        <taxon>Pseudomonadati</taxon>
        <taxon>Pseudomonadota</taxon>
        <taxon>Gammaproteobacteria</taxon>
        <taxon>Oceanospirillales</taxon>
        <taxon>Alcanivoracaceae</taxon>
        <taxon>Alloalcanivorax</taxon>
    </lineage>
</organism>
<evidence type="ECO:0000256" key="3">
    <source>
        <dbReference type="RuleBase" id="RU363034"/>
    </source>
</evidence>
<proteinExistence type="inferred from homology"/>
<dbReference type="InterPro" id="IPR001254">
    <property type="entry name" value="Trypsin_dom"/>
</dbReference>
<keyword evidence="4" id="KW-0732">Signal</keyword>
<keyword evidence="7" id="KW-1185">Reference proteome</keyword>
<comment type="caution">
    <text evidence="6">The sequence shown here is derived from an EMBL/GenBank/DDBJ whole genome shotgun (WGS) entry which is preliminary data.</text>
</comment>
<name>A0A9Q3YNJ7_9GAMM</name>
<dbReference type="GO" id="GO:0006508">
    <property type="term" value="P:proteolysis"/>
    <property type="evidence" value="ECO:0007669"/>
    <property type="project" value="UniProtKB-KW"/>
</dbReference>
<evidence type="ECO:0000313" key="6">
    <source>
        <dbReference type="EMBL" id="MCC4309857.1"/>
    </source>
</evidence>
<evidence type="ECO:0000256" key="4">
    <source>
        <dbReference type="SAM" id="SignalP"/>
    </source>
</evidence>
<dbReference type="Gene3D" id="2.40.10.10">
    <property type="entry name" value="Trypsin-like serine proteases"/>
    <property type="match status" value="1"/>
</dbReference>
<dbReference type="CDD" id="cd00190">
    <property type="entry name" value="Tryp_SPc"/>
    <property type="match status" value="1"/>
</dbReference>
<dbReference type="InterPro" id="IPR001314">
    <property type="entry name" value="Peptidase_S1A"/>
</dbReference>
<evidence type="ECO:0000259" key="5">
    <source>
        <dbReference type="PROSITE" id="PS50240"/>
    </source>
</evidence>
<accession>A0A9Q3YNJ7</accession>
<keyword evidence="2" id="KW-1015">Disulfide bond</keyword>
<dbReference type="AlphaFoldDB" id="A0A9Q3YNJ7"/>
<dbReference type="PROSITE" id="PS00135">
    <property type="entry name" value="TRYPSIN_SER"/>
    <property type="match status" value="1"/>
</dbReference>
<feature type="chain" id="PRO_5040510297" evidence="4">
    <location>
        <begin position="19"/>
        <end position="560"/>
    </location>
</feature>
<dbReference type="EMBL" id="JAJGNA010000023">
    <property type="protein sequence ID" value="MCC4309857.1"/>
    <property type="molecule type" value="Genomic_DNA"/>
</dbReference>
<evidence type="ECO:0000256" key="1">
    <source>
        <dbReference type="ARBA" id="ARBA00007664"/>
    </source>
</evidence>
<dbReference type="InterPro" id="IPR009003">
    <property type="entry name" value="Peptidase_S1_PA"/>
</dbReference>